<dbReference type="AlphaFoldDB" id="A0A1R2CTG8"/>
<gene>
    <name evidence="3" type="ORF">SteCoe_4938</name>
</gene>
<feature type="domain" description="FCP1 homology" evidence="2">
    <location>
        <begin position="281"/>
        <end position="423"/>
    </location>
</feature>
<dbReference type="InterPro" id="IPR050365">
    <property type="entry name" value="TIM50"/>
</dbReference>
<dbReference type="InterPro" id="IPR036412">
    <property type="entry name" value="HAD-like_sf"/>
</dbReference>
<dbReference type="GO" id="GO:0015031">
    <property type="term" value="P:protein transport"/>
    <property type="evidence" value="ECO:0007669"/>
    <property type="project" value="UniProtKB-KW"/>
</dbReference>
<evidence type="ECO:0000259" key="2">
    <source>
        <dbReference type="PROSITE" id="PS50969"/>
    </source>
</evidence>
<name>A0A1R2CTG8_9CILI</name>
<dbReference type="SMART" id="SM00577">
    <property type="entry name" value="CPDc"/>
    <property type="match status" value="1"/>
</dbReference>
<protein>
    <recommendedName>
        <fullName evidence="1">Mitochondrial import inner membrane translocase subunit TIM50</fullName>
    </recommendedName>
</protein>
<keyword evidence="1" id="KW-0809">Transit peptide</keyword>
<dbReference type="InterPro" id="IPR023214">
    <property type="entry name" value="HAD_sf"/>
</dbReference>
<dbReference type="Pfam" id="PF03031">
    <property type="entry name" value="NIF"/>
    <property type="match status" value="1"/>
</dbReference>
<comment type="function">
    <text evidence="1">Essential component of the TIM23 complex, a complex that mediates the translocation of transit peptide-containing proteins across the mitochondrial inner membrane.</text>
</comment>
<dbReference type="EMBL" id="MPUH01000064">
    <property type="protein sequence ID" value="OMJ92281.1"/>
    <property type="molecule type" value="Genomic_DNA"/>
</dbReference>
<comment type="caution">
    <text evidence="3">The sequence shown here is derived from an EMBL/GenBank/DDBJ whole genome shotgun (WGS) entry which is preliminary data.</text>
</comment>
<dbReference type="Proteomes" id="UP000187209">
    <property type="component" value="Unassembled WGS sequence"/>
</dbReference>
<organism evidence="3 4">
    <name type="scientific">Stentor coeruleus</name>
    <dbReference type="NCBI Taxonomy" id="5963"/>
    <lineage>
        <taxon>Eukaryota</taxon>
        <taxon>Sar</taxon>
        <taxon>Alveolata</taxon>
        <taxon>Ciliophora</taxon>
        <taxon>Postciliodesmatophora</taxon>
        <taxon>Heterotrichea</taxon>
        <taxon>Heterotrichida</taxon>
        <taxon>Stentoridae</taxon>
        <taxon>Stentor</taxon>
    </lineage>
</organism>
<dbReference type="Gene3D" id="3.40.50.1000">
    <property type="entry name" value="HAD superfamily/HAD-like"/>
    <property type="match status" value="1"/>
</dbReference>
<reference evidence="3 4" key="1">
    <citation type="submission" date="2016-11" db="EMBL/GenBank/DDBJ databases">
        <title>The macronuclear genome of Stentor coeruleus: a giant cell with tiny introns.</title>
        <authorList>
            <person name="Slabodnick M."/>
            <person name="Ruby J.G."/>
            <person name="Reiff S.B."/>
            <person name="Swart E.C."/>
            <person name="Gosai S."/>
            <person name="Prabakaran S."/>
            <person name="Witkowska E."/>
            <person name="Larue G.E."/>
            <person name="Fisher S."/>
            <person name="Freeman R.M."/>
            <person name="Gunawardena J."/>
            <person name="Chu W."/>
            <person name="Stover N.A."/>
            <person name="Gregory B.D."/>
            <person name="Nowacki M."/>
            <person name="Derisi J."/>
            <person name="Roy S.W."/>
            <person name="Marshall W.F."/>
            <person name="Sood P."/>
        </authorList>
    </citation>
    <scope>NUCLEOTIDE SEQUENCE [LARGE SCALE GENOMIC DNA]</scope>
    <source>
        <strain evidence="3">WM001</strain>
    </source>
</reference>
<keyword evidence="1" id="KW-0813">Transport</keyword>
<keyword evidence="1" id="KW-0811">Translocation</keyword>
<sequence length="448" mass="52246">MSFRRIYKNSLSPGGKFKNRFTSPARLIEKDFLPRISSAPKNASSIEKTYTLETKESPFMINLEDLIIIEQNLSQILDKFNNPNSVLPACEEVYEMTAENTLNQVSLLYRDERTRDAIRYSMVLQAVGISLTHYFISEYSLNHEMALLIKSIIFSIHQGFLILTKFVLSRVPSDNTNTWALKLRQIIKEKKLRKHNIDNTTFLDHYNQLIVNNMKKMCRNFISRTDDPTARCLKLSVLQIIRHKGITISESRSLIEKAFGVKRENSEKLENTLKSPFLPETPNKIYTLVLDLDETLVHYIDTENRGKYLIRPYVNEFLQALEKNFEIVIFTAAIQDYADWILDDLDKNKLITYRLYRHHTVPAGNYFLKDLKKLGRDLSKVIIVDNVAENFQLQRENGILIKSWYEDTNDTALKELQDFLLAIPRNQIQDVRAYLKSTREKMLNGIDC</sequence>
<evidence type="ECO:0000256" key="1">
    <source>
        <dbReference type="RuleBase" id="RU365079"/>
    </source>
</evidence>
<proteinExistence type="inferred from homology"/>
<keyword evidence="1" id="KW-0653">Protein transport</keyword>
<keyword evidence="4" id="KW-1185">Reference proteome</keyword>
<dbReference type="InterPro" id="IPR004274">
    <property type="entry name" value="FCP1_dom"/>
</dbReference>
<accession>A0A1R2CTG8</accession>
<dbReference type="FunFam" id="3.40.50.1000:FF:000184">
    <property type="entry name" value="Uncharacterized protein"/>
    <property type="match status" value="1"/>
</dbReference>
<evidence type="ECO:0000313" key="3">
    <source>
        <dbReference type="EMBL" id="OMJ92281.1"/>
    </source>
</evidence>
<dbReference type="PROSITE" id="PS50969">
    <property type="entry name" value="FCP1"/>
    <property type="match status" value="1"/>
</dbReference>
<dbReference type="PANTHER" id="PTHR12210">
    <property type="entry name" value="DULLARD PROTEIN PHOSPHATASE"/>
    <property type="match status" value="1"/>
</dbReference>
<dbReference type="GO" id="GO:0005744">
    <property type="term" value="C:TIM23 mitochondrial import inner membrane translocase complex"/>
    <property type="evidence" value="ECO:0007669"/>
    <property type="project" value="UniProtKB-UniRule"/>
</dbReference>
<dbReference type="SUPFAM" id="SSF56784">
    <property type="entry name" value="HAD-like"/>
    <property type="match status" value="1"/>
</dbReference>
<evidence type="ECO:0000313" key="4">
    <source>
        <dbReference type="Proteomes" id="UP000187209"/>
    </source>
</evidence>
<comment type="subcellular location">
    <subcellularLocation>
        <location evidence="1">Mitochondrion inner membrane</location>
        <topology evidence="1">Single-pass membrane protein</topology>
    </subcellularLocation>
</comment>
<comment type="subunit">
    <text evidence="1">Component of the TIM23 complex.</text>
</comment>
<dbReference type="CDD" id="cd07521">
    <property type="entry name" value="HAD_FCP1-like"/>
    <property type="match status" value="1"/>
</dbReference>
<comment type="similarity">
    <text evidence="1">Belongs to the TIM50 family.</text>
</comment>
<keyword evidence="1" id="KW-0496">Mitochondrion</keyword>
<dbReference type="OrthoDB" id="277011at2759"/>